<protein>
    <submittedName>
        <fullName evidence="1">Uncharacterized protein</fullName>
    </submittedName>
</protein>
<dbReference type="Proteomes" id="UP000187134">
    <property type="component" value="Unassembled WGS sequence"/>
</dbReference>
<name>A0A1R1BEG4_PAEAM</name>
<evidence type="ECO:0000313" key="2">
    <source>
        <dbReference type="Proteomes" id="UP000187134"/>
    </source>
</evidence>
<comment type="caution">
    <text evidence="1">The sequence shown here is derived from an EMBL/GenBank/DDBJ whole genome shotgun (WGS) entry which is preliminary data.</text>
</comment>
<dbReference type="RefSeq" id="WP_076334303.1">
    <property type="nucleotide sequence ID" value="NZ_MRTJ01000030.1"/>
</dbReference>
<dbReference type="AlphaFoldDB" id="A0A1R1BEG4"/>
<gene>
    <name evidence="1" type="ORF">BK131_29730</name>
</gene>
<sequence length="23" mass="2646">MSRVINNRGYVSDLNKRKVLGII</sequence>
<proteinExistence type="predicted"/>
<evidence type="ECO:0000313" key="1">
    <source>
        <dbReference type="EMBL" id="OMF04729.1"/>
    </source>
</evidence>
<reference evidence="1 2" key="1">
    <citation type="submission" date="2016-11" db="EMBL/GenBank/DDBJ databases">
        <title>Paenibacillus species isolates.</title>
        <authorList>
            <person name="Beno S.M."/>
        </authorList>
    </citation>
    <scope>NUCLEOTIDE SEQUENCE [LARGE SCALE GENOMIC DNA]</scope>
    <source>
        <strain evidence="1 2">FSL H8-0246</strain>
    </source>
</reference>
<accession>A0A1R1BEG4</accession>
<organism evidence="1 2">
    <name type="scientific">Paenibacillus amylolyticus</name>
    <dbReference type="NCBI Taxonomy" id="1451"/>
    <lineage>
        <taxon>Bacteria</taxon>
        <taxon>Bacillati</taxon>
        <taxon>Bacillota</taxon>
        <taxon>Bacilli</taxon>
        <taxon>Bacillales</taxon>
        <taxon>Paenibacillaceae</taxon>
        <taxon>Paenibacillus</taxon>
    </lineage>
</organism>
<dbReference type="EMBL" id="MRTJ01000030">
    <property type="protein sequence ID" value="OMF04729.1"/>
    <property type="molecule type" value="Genomic_DNA"/>
</dbReference>